<comment type="pathway">
    <text evidence="2 8">Metabolic intermediate biosynthesis; chorismate biosynthesis; chorismate from D-erythrose 4-phosphate and phosphoenolpyruvate: step 1/7.</text>
</comment>
<feature type="domain" description="DAHP synthetase I/KDSA" evidence="9">
    <location>
        <begin position="32"/>
        <end position="334"/>
    </location>
</feature>
<evidence type="ECO:0000256" key="5">
    <source>
        <dbReference type="ARBA" id="ARBA00022679"/>
    </source>
</evidence>
<dbReference type="InterPro" id="IPR006218">
    <property type="entry name" value="DAHP1/KDSA"/>
</dbReference>
<evidence type="ECO:0000256" key="6">
    <source>
        <dbReference type="ARBA" id="ARBA00023141"/>
    </source>
</evidence>
<dbReference type="GO" id="GO:0005737">
    <property type="term" value="C:cytoplasm"/>
    <property type="evidence" value="ECO:0007669"/>
    <property type="project" value="TreeGrafter"/>
</dbReference>
<dbReference type="AlphaFoldDB" id="A0A1T4LEP1"/>
<evidence type="ECO:0000256" key="1">
    <source>
        <dbReference type="ARBA" id="ARBA00003726"/>
    </source>
</evidence>
<evidence type="ECO:0000256" key="3">
    <source>
        <dbReference type="ARBA" id="ARBA00007985"/>
    </source>
</evidence>
<reference evidence="10 11" key="1">
    <citation type="submission" date="2017-02" db="EMBL/GenBank/DDBJ databases">
        <authorList>
            <person name="Peterson S.W."/>
        </authorList>
    </citation>
    <scope>NUCLEOTIDE SEQUENCE [LARGE SCALE GENOMIC DNA]</scope>
    <source>
        <strain evidence="10 11">ATCC 17233</strain>
    </source>
</reference>
<keyword evidence="6 8" id="KW-0057">Aromatic amino acid biosynthesis</keyword>
<proteinExistence type="inferred from homology"/>
<gene>
    <name evidence="10" type="ORF">SAMN02745110_00825</name>
</gene>
<dbReference type="InterPro" id="IPR013785">
    <property type="entry name" value="Aldolase_TIM"/>
</dbReference>
<dbReference type="EC" id="2.5.1.54" evidence="8"/>
<dbReference type="OrthoDB" id="9807331at2"/>
<accession>A0A1T4LEP1</accession>
<dbReference type="EMBL" id="FUXA01000005">
    <property type="protein sequence ID" value="SJZ53272.1"/>
    <property type="molecule type" value="Genomic_DNA"/>
</dbReference>
<evidence type="ECO:0000256" key="2">
    <source>
        <dbReference type="ARBA" id="ARBA00004688"/>
    </source>
</evidence>
<dbReference type="UniPathway" id="UPA00053">
    <property type="reaction ID" value="UER00084"/>
</dbReference>
<keyword evidence="11" id="KW-1185">Reference proteome</keyword>
<dbReference type="GO" id="GO:0008652">
    <property type="term" value="P:amino acid biosynthetic process"/>
    <property type="evidence" value="ECO:0007669"/>
    <property type="project" value="UniProtKB-KW"/>
</dbReference>
<dbReference type="InterPro" id="IPR006219">
    <property type="entry name" value="DAHP_synth_1"/>
</dbReference>
<evidence type="ECO:0000256" key="8">
    <source>
        <dbReference type="PIRNR" id="PIRNR001361"/>
    </source>
</evidence>
<dbReference type="PANTHER" id="PTHR21225:SF12">
    <property type="entry name" value="PHOSPHO-2-DEHYDRO-3-DEOXYHEPTONATE ALDOLASE, TYROSINE-INHIBITED"/>
    <property type="match status" value="1"/>
</dbReference>
<dbReference type="GO" id="GO:0009423">
    <property type="term" value="P:chorismate biosynthetic process"/>
    <property type="evidence" value="ECO:0007669"/>
    <property type="project" value="UniProtKB-UniPathway"/>
</dbReference>
<comment type="function">
    <text evidence="1 8">Stereospecific condensation of phosphoenolpyruvate (PEP) and D-erythrose-4-phosphate (E4P) giving rise to 3-deoxy-D-arabino-heptulosonate-7-phosphate (DAHP).</text>
</comment>
<dbReference type="PIRSF" id="PIRSF001361">
    <property type="entry name" value="DAHP_synthase"/>
    <property type="match status" value="1"/>
</dbReference>
<dbReference type="GO" id="GO:0009073">
    <property type="term" value="P:aromatic amino acid family biosynthetic process"/>
    <property type="evidence" value="ECO:0007669"/>
    <property type="project" value="UniProtKB-KW"/>
</dbReference>
<dbReference type="Proteomes" id="UP000189857">
    <property type="component" value="Unassembled WGS sequence"/>
</dbReference>
<evidence type="ECO:0000256" key="7">
    <source>
        <dbReference type="ARBA" id="ARBA00047508"/>
    </source>
</evidence>
<comment type="similarity">
    <text evidence="3 8">Belongs to the class-I DAHP synthase family.</text>
</comment>
<dbReference type="Gene3D" id="3.20.20.70">
    <property type="entry name" value="Aldolase class I"/>
    <property type="match status" value="1"/>
</dbReference>
<dbReference type="RefSeq" id="WP_078786651.1">
    <property type="nucleotide sequence ID" value="NZ_CACZYW010000008.1"/>
</dbReference>
<dbReference type="NCBIfam" id="TIGR00034">
    <property type="entry name" value="aroFGH"/>
    <property type="match status" value="1"/>
</dbReference>
<evidence type="ECO:0000259" key="9">
    <source>
        <dbReference type="Pfam" id="PF00793"/>
    </source>
</evidence>
<evidence type="ECO:0000256" key="4">
    <source>
        <dbReference type="ARBA" id="ARBA00022605"/>
    </source>
</evidence>
<keyword evidence="5 8" id="KW-0808">Transferase</keyword>
<name>A0A1T4LEP1_9FIRM</name>
<comment type="catalytic activity">
    <reaction evidence="7 8">
        <text>D-erythrose 4-phosphate + phosphoenolpyruvate + H2O = 7-phospho-2-dehydro-3-deoxy-D-arabino-heptonate + phosphate</text>
        <dbReference type="Rhea" id="RHEA:14717"/>
        <dbReference type="ChEBI" id="CHEBI:15377"/>
        <dbReference type="ChEBI" id="CHEBI:16897"/>
        <dbReference type="ChEBI" id="CHEBI:43474"/>
        <dbReference type="ChEBI" id="CHEBI:58394"/>
        <dbReference type="ChEBI" id="CHEBI:58702"/>
        <dbReference type="EC" id="2.5.1.54"/>
    </reaction>
</comment>
<dbReference type="SUPFAM" id="SSF51569">
    <property type="entry name" value="Aldolase"/>
    <property type="match status" value="1"/>
</dbReference>
<protein>
    <recommendedName>
        <fullName evidence="8">Phospho-2-dehydro-3-deoxyheptonate aldolase</fullName>
        <ecNumber evidence="8">2.5.1.54</ecNumber>
    </recommendedName>
</protein>
<sequence length="342" mass="37989">MNFEFKRELPPAKVVKDMYPISAEAAAVKEKNDAAIRDVITGKSNKFLLIIGPCSADREDSVLEYITRLRKLQDKVSEKIVIVPRIYTNKPRTTGEGYKGMLHQPDPEAAPDMLKGIIAIRRVHLRALEETGFSCADEMLYPGNHPYLSDVLSYVAVGARSVENQTHRLTASGLDIPVGMKNPTSGTLSVMMNSITAAQHPHTFVYSGWEVVSKGNPLAHAILRGYTHKNGLSAPNYHYEDLKYVRELYDKSNLVNPAVIVDTNHCNSGKQFAEQPRIAKEVLHSMRHSDDIHSMVKGLMIESYLVDGNQAPNGGTYGQSITDPCLGWEKTEKMVLELADLL</sequence>
<evidence type="ECO:0000313" key="10">
    <source>
        <dbReference type="EMBL" id="SJZ53272.1"/>
    </source>
</evidence>
<organism evidence="10 11">
    <name type="scientific">Eubacterium ruminantium</name>
    <dbReference type="NCBI Taxonomy" id="42322"/>
    <lineage>
        <taxon>Bacteria</taxon>
        <taxon>Bacillati</taxon>
        <taxon>Bacillota</taxon>
        <taxon>Clostridia</taxon>
        <taxon>Eubacteriales</taxon>
        <taxon>Eubacteriaceae</taxon>
        <taxon>Eubacterium</taxon>
    </lineage>
</organism>
<dbReference type="GO" id="GO:0003849">
    <property type="term" value="F:3-deoxy-7-phosphoheptulonate synthase activity"/>
    <property type="evidence" value="ECO:0007669"/>
    <property type="project" value="UniProtKB-EC"/>
</dbReference>
<dbReference type="PANTHER" id="PTHR21225">
    <property type="entry name" value="PHOSPHO-2-DEHYDRO-3-DEOXYHEPTONATE ALDOLASE DAHP SYNTHETASE"/>
    <property type="match status" value="1"/>
</dbReference>
<dbReference type="NCBIfam" id="NF009395">
    <property type="entry name" value="PRK12755.1"/>
    <property type="match status" value="1"/>
</dbReference>
<dbReference type="Pfam" id="PF00793">
    <property type="entry name" value="DAHP_synth_1"/>
    <property type="match status" value="1"/>
</dbReference>
<evidence type="ECO:0000313" key="11">
    <source>
        <dbReference type="Proteomes" id="UP000189857"/>
    </source>
</evidence>
<keyword evidence="4 8" id="KW-0028">Amino-acid biosynthesis</keyword>